<evidence type="ECO:0000259" key="2">
    <source>
        <dbReference type="Pfam" id="PF00534"/>
    </source>
</evidence>
<reference evidence="3 4" key="1">
    <citation type="submission" date="2014-03" db="EMBL/GenBank/DDBJ databases">
        <title>Genomics of Bifidobacteria.</title>
        <authorList>
            <person name="Ventura M."/>
            <person name="Milani C."/>
            <person name="Lugli G.A."/>
        </authorList>
    </citation>
    <scope>NUCLEOTIDE SEQUENCE [LARGE SCALE GENOMIC DNA]</scope>
    <source>
        <strain evidence="3 4">LMG 14934</strain>
    </source>
</reference>
<evidence type="ECO:0000256" key="1">
    <source>
        <dbReference type="ARBA" id="ARBA00022679"/>
    </source>
</evidence>
<accession>A0A087CPF8</accession>
<dbReference type="CDD" id="cd03801">
    <property type="entry name" value="GT4_PimA-like"/>
    <property type="match status" value="1"/>
</dbReference>
<keyword evidence="1 3" id="KW-0808">Transferase</keyword>
<dbReference type="PANTHER" id="PTHR12526:SF637">
    <property type="entry name" value="GLYCOSYLTRANSFERASE EPSF-RELATED"/>
    <property type="match status" value="1"/>
</dbReference>
<name>A0A087CPF8_9BIFI</name>
<evidence type="ECO:0000313" key="4">
    <source>
        <dbReference type="Proteomes" id="UP000029040"/>
    </source>
</evidence>
<dbReference type="InterPro" id="IPR001296">
    <property type="entry name" value="Glyco_trans_1"/>
</dbReference>
<dbReference type="Pfam" id="PF00534">
    <property type="entry name" value="Glycos_transf_1"/>
    <property type="match status" value="1"/>
</dbReference>
<feature type="domain" description="Glycosyl transferase family 1" evidence="2">
    <location>
        <begin position="194"/>
        <end position="349"/>
    </location>
</feature>
<dbReference type="Proteomes" id="UP000029040">
    <property type="component" value="Unassembled WGS sequence"/>
</dbReference>
<gene>
    <name evidence="3" type="ORF">BSAE_1860</name>
</gene>
<dbReference type="PANTHER" id="PTHR12526">
    <property type="entry name" value="GLYCOSYLTRANSFERASE"/>
    <property type="match status" value="1"/>
</dbReference>
<sequence length="377" mass="43653">MKIAVLSRKSISDVSQWSGSIHFLCKALSSEHEIIPVVVPELHKKIIQKIVYYLSLKRIKRSNIYLFIDKLLIKNKLAKIEYDYIFAPAASDLVASGGIPSSDKIIYLSDATYHLMVDYYFFNESKYDINNGNYLECKCLNRSNYIIECSEWAAKDVKEFYRVNSDKITVLPLFSYMSDEYVPVPYEKMLDKTKHNIQLLLVGVDWYRKGIDIAIDTVNYLNNSNSNIKYVLNIVGVDCRSVNLPNYIRVWGRLNKDIPKQKQQLIELYNTSDIFILPTRAECAGIVFSESSMFGLPVVTFDTGGIASYVRNNYNGFRLNVNASYKEFAEKIKFLSKPNELYKFSMNARHMYESILNQTTWLNNFNSFIQKKIQVLI</sequence>
<dbReference type="EMBL" id="JGZM01000011">
    <property type="protein sequence ID" value="KFI85158.1"/>
    <property type="molecule type" value="Genomic_DNA"/>
</dbReference>
<dbReference type="Gene3D" id="3.40.50.2000">
    <property type="entry name" value="Glycogen Phosphorylase B"/>
    <property type="match status" value="2"/>
</dbReference>
<dbReference type="GO" id="GO:0016757">
    <property type="term" value="F:glycosyltransferase activity"/>
    <property type="evidence" value="ECO:0007669"/>
    <property type="project" value="InterPro"/>
</dbReference>
<evidence type="ECO:0000313" key="3">
    <source>
        <dbReference type="EMBL" id="KFI85158.1"/>
    </source>
</evidence>
<dbReference type="SUPFAM" id="SSF53756">
    <property type="entry name" value="UDP-Glycosyltransferase/glycogen phosphorylase"/>
    <property type="match status" value="1"/>
</dbReference>
<protein>
    <submittedName>
        <fullName evidence="3">Glycosyl transferase group 1</fullName>
    </submittedName>
</protein>
<comment type="caution">
    <text evidence="3">The sequence shown here is derived from an EMBL/GenBank/DDBJ whole genome shotgun (WGS) entry which is preliminary data.</text>
</comment>
<dbReference type="RefSeq" id="WP_081885374.1">
    <property type="nucleotide sequence ID" value="NZ_JGZM01000011.1"/>
</dbReference>
<organism evidence="3 4">
    <name type="scientific">Bifidobacterium pullorum subsp. saeculare DSM 6531 = LMG 14934</name>
    <dbReference type="NCBI Taxonomy" id="1437611"/>
    <lineage>
        <taxon>Bacteria</taxon>
        <taxon>Bacillati</taxon>
        <taxon>Actinomycetota</taxon>
        <taxon>Actinomycetes</taxon>
        <taxon>Bifidobacteriales</taxon>
        <taxon>Bifidobacteriaceae</taxon>
        <taxon>Bifidobacterium</taxon>
    </lineage>
</organism>
<dbReference type="AlphaFoldDB" id="A0A087CPF8"/>
<proteinExistence type="predicted"/>